<dbReference type="InterPro" id="IPR003439">
    <property type="entry name" value="ABC_transporter-like_ATP-bd"/>
</dbReference>
<dbReference type="CDD" id="cd03219">
    <property type="entry name" value="ABC_Mj1267_LivG_branched"/>
    <property type="match status" value="1"/>
</dbReference>
<evidence type="ECO:0000256" key="2">
    <source>
        <dbReference type="ARBA" id="ARBA00022741"/>
    </source>
</evidence>
<dbReference type="GO" id="GO:0005524">
    <property type="term" value="F:ATP binding"/>
    <property type="evidence" value="ECO:0007669"/>
    <property type="project" value="UniProtKB-KW"/>
</dbReference>
<dbReference type="PROSITE" id="PS50893">
    <property type="entry name" value="ABC_TRANSPORTER_2"/>
    <property type="match status" value="1"/>
</dbReference>
<dbReference type="InterPro" id="IPR032823">
    <property type="entry name" value="BCA_ABC_TP_C"/>
</dbReference>
<name>A0A381V3A1_9ZZZZ</name>
<dbReference type="Pfam" id="PF00005">
    <property type="entry name" value="ABC_tran"/>
    <property type="match status" value="1"/>
</dbReference>
<sequence>MTRQYGGLVAVDEVDFELYPERIHAIIGPNGAGKTTLVSLICGRTTPSSGRIRFKGNDITGLSSAKRVQAGIVYTFQVTSVFSNLSCYENVALSVQRNLRAQQKGTSPLGKWSMVSEADIEQAVSKYLLEVGLEGVETQIAGTLPYGHQKLLEVAMSLAAGPKLLILDEPTQGLAEAEIENLTQLIREISKSVNVLLIEHNMEVVFNLAEHVTVMDNGSILAEGTPTEIENNHAVQASYLGN</sequence>
<organism evidence="5">
    <name type="scientific">marine metagenome</name>
    <dbReference type="NCBI Taxonomy" id="408172"/>
    <lineage>
        <taxon>unclassified sequences</taxon>
        <taxon>metagenomes</taxon>
        <taxon>ecological metagenomes</taxon>
    </lineage>
</organism>
<evidence type="ECO:0000313" key="5">
    <source>
        <dbReference type="EMBL" id="SVA34870.1"/>
    </source>
</evidence>
<evidence type="ECO:0000256" key="1">
    <source>
        <dbReference type="ARBA" id="ARBA00022448"/>
    </source>
</evidence>
<dbReference type="AlphaFoldDB" id="A0A381V3A1"/>
<keyword evidence="1" id="KW-0813">Transport</keyword>
<dbReference type="EMBL" id="UINC01007741">
    <property type="protein sequence ID" value="SVA34870.1"/>
    <property type="molecule type" value="Genomic_DNA"/>
</dbReference>
<dbReference type="InterPro" id="IPR003593">
    <property type="entry name" value="AAA+_ATPase"/>
</dbReference>
<proteinExistence type="predicted"/>
<keyword evidence="2" id="KW-0547">Nucleotide-binding</keyword>
<accession>A0A381V3A1</accession>
<dbReference type="PANTHER" id="PTHR45772:SF9">
    <property type="entry name" value="CONSERVED COMPONENT OF ABC TRANSPORTER FOR NATURAL AMINO ACIDS"/>
    <property type="match status" value="1"/>
</dbReference>
<dbReference type="Pfam" id="PF12399">
    <property type="entry name" value="BCA_ABC_TP_C"/>
    <property type="match status" value="1"/>
</dbReference>
<dbReference type="InterPro" id="IPR027417">
    <property type="entry name" value="P-loop_NTPase"/>
</dbReference>
<dbReference type="GO" id="GO:0016887">
    <property type="term" value="F:ATP hydrolysis activity"/>
    <property type="evidence" value="ECO:0007669"/>
    <property type="project" value="InterPro"/>
</dbReference>
<dbReference type="InterPro" id="IPR051120">
    <property type="entry name" value="ABC_AA/LPS_Transport"/>
</dbReference>
<dbReference type="Gene3D" id="3.40.50.300">
    <property type="entry name" value="P-loop containing nucleotide triphosphate hydrolases"/>
    <property type="match status" value="1"/>
</dbReference>
<dbReference type="GO" id="GO:0005886">
    <property type="term" value="C:plasma membrane"/>
    <property type="evidence" value="ECO:0007669"/>
    <property type="project" value="TreeGrafter"/>
</dbReference>
<dbReference type="SUPFAM" id="SSF52540">
    <property type="entry name" value="P-loop containing nucleoside triphosphate hydrolases"/>
    <property type="match status" value="1"/>
</dbReference>
<dbReference type="PANTHER" id="PTHR45772">
    <property type="entry name" value="CONSERVED COMPONENT OF ABC TRANSPORTER FOR NATURAL AMINO ACIDS-RELATED"/>
    <property type="match status" value="1"/>
</dbReference>
<feature type="domain" description="ABC transporter" evidence="4">
    <location>
        <begin position="1"/>
        <end position="242"/>
    </location>
</feature>
<gene>
    <name evidence="5" type="ORF">METZ01_LOCUS87724</name>
</gene>
<dbReference type="SMART" id="SM00382">
    <property type="entry name" value="AAA"/>
    <property type="match status" value="1"/>
</dbReference>
<reference evidence="5" key="1">
    <citation type="submission" date="2018-05" db="EMBL/GenBank/DDBJ databases">
        <authorList>
            <person name="Lanie J.A."/>
            <person name="Ng W.-L."/>
            <person name="Kazmierczak K.M."/>
            <person name="Andrzejewski T.M."/>
            <person name="Davidsen T.M."/>
            <person name="Wayne K.J."/>
            <person name="Tettelin H."/>
            <person name="Glass J.I."/>
            <person name="Rusch D."/>
            <person name="Podicherti R."/>
            <person name="Tsui H.-C.T."/>
            <person name="Winkler M.E."/>
        </authorList>
    </citation>
    <scope>NUCLEOTIDE SEQUENCE</scope>
</reference>
<protein>
    <recommendedName>
        <fullName evidence="4">ABC transporter domain-containing protein</fullName>
    </recommendedName>
</protein>
<evidence type="ECO:0000259" key="4">
    <source>
        <dbReference type="PROSITE" id="PS50893"/>
    </source>
</evidence>
<keyword evidence="3" id="KW-0067">ATP-binding</keyword>
<evidence type="ECO:0000256" key="3">
    <source>
        <dbReference type="ARBA" id="ARBA00022840"/>
    </source>
</evidence>